<gene>
    <name evidence="1" type="ORF">NC653_007942</name>
</gene>
<evidence type="ECO:0000313" key="2">
    <source>
        <dbReference type="Proteomes" id="UP001164929"/>
    </source>
</evidence>
<sequence>MEDSIRHDKEETKGRALGISCMEDTLPSHFFFTSTNISHSHFVLCSPVYLPVESHNISTFEASIASNVTPTSLNCHRVRGSRLESRGSTNPLSRSIELSCFVKISMAIK</sequence>
<dbReference type="EMBL" id="JAQIZT010000003">
    <property type="protein sequence ID" value="KAJ7002601.1"/>
    <property type="molecule type" value="Genomic_DNA"/>
</dbReference>
<protein>
    <submittedName>
        <fullName evidence="1">Uncharacterized protein</fullName>
    </submittedName>
</protein>
<proteinExistence type="predicted"/>
<evidence type="ECO:0000313" key="1">
    <source>
        <dbReference type="EMBL" id="KAJ7002601.1"/>
    </source>
</evidence>
<keyword evidence="2" id="KW-1185">Reference proteome</keyword>
<dbReference type="AlphaFoldDB" id="A0AAD6W8F9"/>
<name>A0AAD6W8F9_9ROSI</name>
<comment type="caution">
    <text evidence="1">The sequence shown here is derived from an EMBL/GenBank/DDBJ whole genome shotgun (WGS) entry which is preliminary data.</text>
</comment>
<organism evidence="1 2">
    <name type="scientific">Populus alba x Populus x berolinensis</name>
    <dbReference type="NCBI Taxonomy" id="444605"/>
    <lineage>
        <taxon>Eukaryota</taxon>
        <taxon>Viridiplantae</taxon>
        <taxon>Streptophyta</taxon>
        <taxon>Embryophyta</taxon>
        <taxon>Tracheophyta</taxon>
        <taxon>Spermatophyta</taxon>
        <taxon>Magnoliopsida</taxon>
        <taxon>eudicotyledons</taxon>
        <taxon>Gunneridae</taxon>
        <taxon>Pentapetalae</taxon>
        <taxon>rosids</taxon>
        <taxon>fabids</taxon>
        <taxon>Malpighiales</taxon>
        <taxon>Salicaceae</taxon>
        <taxon>Saliceae</taxon>
        <taxon>Populus</taxon>
    </lineage>
</organism>
<reference evidence="1" key="1">
    <citation type="journal article" date="2023" name="Mol. Ecol. Resour.">
        <title>Chromosome-level genome assembly of a triploid poplar Populus alba 'Berolinensis'.</title>
        <authorList>
            <person name="Chen S."/>
            <person name="Yu Y."/>
            <person name="Wang X."/>
            <person name="Wang S."/>
            <person name="Zhang T."/>
            <person name="Zhou Y."/>
            <person name="He R."/>
            <person name="Meng N."/>
            <person name="Wang Y."/>
            <person name="Liu W."/>
            <person name="Liu Z."/>
            <person name="Liu J."/>
            <person name="Guo Q."/>
            <person name="Huang H."/>
            <person name="Sederoff R.R."/>
            <person name="Wang G."/>
            <person name="Qu G."/>
            <person name="Chen S."/>
        </authorList>
    </citation>
    <scope>NUCLEOTIDE SEQUENCE</scope>
    <source>
        <strain evidence="1">SC-2020</strain>
    </source>
</reference>
<accession>A0AAD6W8F9</accession>
<dbReference type="Proteomes" id="UP001164929">
    <property type="component" value="Chromosome 3"/>
</dbReference>